<dbReference type="InterPro" id="IPR020846">
    <property type="entry name" value="MFS_dom"/>
</dbReference>
<dbReference type="InterPro" id="IPR036259">
    <property type="entry name" value="MFS_trans_sf"/>
</dbReference>
<keyword evidence="7" id="KW-1185">Reference proteome</keyword>
<feature type="transmembrane region" description="Helical" evidence="4">
    <location>
        <begin position="265"/>
        <end position="284"/>
    </location>
</feature>
<feature type="transmembrane region" description="Helical" evidence="4">
    <location>
        <begin position="231"/>
        <end position="253"/>
    </location>
</feature>
<dbReference type="Pfam" id="PF07690">
    <property type="entry name" value="MFS_1"/>
    <property type="match status" value="1"/>
</dbReference>
<feature type="transmembrane region" description="Helical" evidence="4">
    <location>
        <begin position="134"/>
        <end position="155"/>
    </location>
</feature>
<dbReference type="RefSeq" id="WP_200605525.1">
    <property type="nucleotide sequence ID" value="NZ_JAEHHL010000001.1"/>
</dbReference>
<keyword evidence="1 4" id="KW-0812">Transmembrane</keyword>
<feature type="transmembrane region" description="Helical" evidence="4">
    <location>
        <begin position="161"/>
        <end position="182"/>
    </location>
</feature>
<accession>A0A8J7SBG0</accession>
<evidence type="ECO:0000256" key="3">
    <source>
        <dbReference type="ARBA" id="ARBA00023136"/>
    </source>
</evidence>
<reference evidence="6" key="1">
    <citation type="submission" date="2020-12" db="EMBL/GenBank/DDBJ databases">
        <title>Bacterial taxonomy.</title>
        <authorList>
            <person name="Pan X."/>
        </authorList>
    </citation>
    <scope>NUCLEOTIDE SEQUENCE</scope>
    <source>
        <strain evidence="6">M0105</strain>
    </source>
</reference>
<feature type="transmembrane region" description="Helical" evidence="4">
    <location>
        <begin position="75"/>
        <end position="94"/>
    </location>
</feature>
<dbReference type="SUPFAM" id="SSF103473">
    <property type="entry name" value="MFS general substrate transporter"/>
    <property type="match status" value="1"/>
</dbReference>
<evidence type="ECO:0000256" key="4">
    <source>
        <dbReference type="SAM" id="Phobius"/>
    </source>
</evidence>
<proteinExistence type="predicted"/>
<evidence type="ECO:0000313" key="6">
    <source>
        <dbReference type="EMBL" id="MBK0397591.1"/>
    </source>
</evidence>
<keyword evidence="2 4" id="KW-1133">Transmembrane helix</keyword>
<evidence type="ECO:0000313" key="7">
    <source>
        <dbReference type="Proteomes" id="UP000655420"/>
    </source>
</evidence>
<evidence type="ECO:0000256" key="2">
    <source>
        <dbReference type="ARBA" id="ARBA00022989"/>
    </source>
</evidence>
<sequence length="413" mass="41401">MLSQRHRVVLALGSAQTLAWGSTFYLPAILAGPMARDLGVSTGLVFGAFSGALVISALLGPRAGRRIDRFGGRGVLAASNLVFAAGLALLGAAPQPAVMVVGWLVLGIGMSMGLYESAFAALAQAYGRKARGAITGITLLAGLASTICWPVSAWLEAEIGWRGACFVWAAMQLVVGLPLNLLCLPRGATEAAAAAPDATVLAAAVPGTGPGAPAPAPAPAPVARSEPHPRLMLLLGFVFAITWFVSTAMAAHLPQLLQASGVTPVAAIAAAALVGPAQVAGRVLEFGVLQRFSPLLSARLATLGHPLAALGLISLGAPFAAGFALLHGAGNGILTIAKGTLPLAIFGPSGYGHRQGVLTVPARFAQAAAPFVFALLIERIGTGVLAVSAGLGLAALLCLLAIPASAITAGDED</sequence>
<dbReference type="AlphaFoldDB" id="A0A8J7SBG0"/>
<evidence type="ECO:0000256" key="1">
    <source>
        <dbReference type="ARBA" id="ARBA00022692"/>
    </source>
</evidence>
<keyword evidence="3 4" id="KW-0472">Membrane</keyword>
<dbReference type="InterPro" id="IPR011701">
    <property type="entry name" value="MFS"/>
</dbReference>
<dbReference type="EMBL" id="JAEHHL010000001">
    <property type="protein sequence ID" value="MBK0397591.1"/>
    <property type="molecule type" value="Genomic_DNA"/>
</dbReference>
<name>A0A8J7SBG0_9RHOB</name>
<feature type="transmembrane region" description="Helical" evidence="4">
    <location>
        <begin position="356"/>
        <end position="377"/>
    </location>
</feature>
<organism evidence="6 7">
    <name type="scientific">Thermohalobaculum xanthum</name>
    <dbReference type="NCBI Taxonomy" id="2753746"/>
    <lineage>
        <taxon>Bacteria</taxon>
        <taxon>Pseudomonadati</taxon>
        <taxon>Pseudomonadota</taxon>
        <taxon>Alphaproteobacteria</taxon>
        <taxon>Rhodobacterales</taxon>
        <taxon>Paracoccaceae</taxon>
        <taxon>Thermohalobaculum</taxon>
    </lineage>
</organism>
<protein>
    <submittedName>
        <fullName evidence="6">MFS transporter</fullName>
    </submittedName>
</protein>
<gene>
    <name evidence="6" type="ORF">H0I76_00175</name>
</gene>
<evidence type="ECO:0000259" key="5">
    <source>
        <dbReference type="PROSITE" id="PS50850"/>
    </source>
</evidence>
<dbReference type="Gene3D" id="1.20.1250.20">
    <property type="entry name" value="MFS general substrate transporter like domains"/>
    <property type="match status" value="1"/>
</dbReference>
<feature type="domain" description="Major facilitator superfamily (MFS) profile" evidence="5">
    <location>
        <begin position="8"/>
        <end position="406"/>
    </location>
</feature>
<feature type="transmembrane region" description="Helical" evidence="4">
    <location>
        <begin position="305"/>
        <end position="326"/>
    </location>
</feature>
<feature type="transmembrane region" description="Helical" evidence="4">
    <location>
        <begin position="100"/>
        <end position="122"/>
    </location>
</feature>
<feature type="transmembrane region" description="Helical" evidence="4">
    <location>
        <begin position="43"/>
        <end position="63"/>
    </location>
</feature>
<dbReference type="GO" id="GO:0022857">
    <property type="term" value="F:transmembrane transporter activity"/>
    <property type="evidence" value="ECO:0007669"/>
    <property type="project" value="InterPro"/>
</dbReference>
<dbReference type="PROSITE" id="PS50850">
    <property type="entry name" value="MFS"/>
    <property type="match status" value="1"/>
</dbReference>
<comment type="caution">
    <text evidence="6">The sequence shown here is derived from an EMBL/GenBank/DDBJ whole genome shotgun (WGS) entry which is preliminary data.</text>
</comment>
<dbReference type="Proteomes" id="UP000655420">
    <property type="component" value="Unassembled WGS sequence"/>
</dbReference>
<feature type="transmembrane region" description="Helical" evidence="4">
    <location>
        <begin position="384"/>
        <end position="407"/>
    </location>
</feature>